<dbReference type="Gene3D" id="1.10.287.370">
    <property type="match status" value="1"/>
</dbReference>
<evidence type="ECO:0000313" key="5">
    <source>
        <dbReference type="Proteomes" id="UP001301350"/>
    </source>
</evidence>
<keyword evidence="5" id="KW-1185">Reference proteome</keyword>
<organism evidence="4 5">
    <name type="scientific">Cyanidium caldarium</name>
    <name type="common">Red alga</name>
    <dbReference type="NCBI Taxonomy" id="2771"/>
    <lineage>
        <taxon>Eukaryota</taxon>
        <taxon>Rhodophyta</taxon>
        <taxon>Bangiophyceae</taxon>
        <taxon>Cyanidiales</taxon>
        <taxon>Cyanidiaceae</taxon>
        <taxon>Cyanidium</taxon>
    </lineage>
</organism>
<evidence type="ECO:0000256" key="2">
    <source>
        <dbReference type="ARBA" id="ARBA00023186"/>
    </source>
</evidence>
<evidence type="ECO:0008006" key="6">
    <source>
        <dbReference type="Google" id="ProtNLM"/>
    </source>
</evidence>
<keyword evidence="3" id="KW-0175">Coiled coil</keyword>
<dbReference type="Pfam" id="PF01920">
    <property type="entry name" value="Prefoldin_2"/>
    <property type="match status" value="1"/>
</dbReference>
<dbReference type="GO" id="GO:0005737">
    <property type="term" value="C:cytoplasm"/>
    <property type="evidence" value="ECO:0007669"/>
    <property type="project" value="TreeGrafter"/>
</dbReference>
<accession>A0AAV9IXP6</accession>
<gene>
    <name evidence="4" type="ORF">CDCA_CDCA10G2900</name>
</gene>
<dbReference type="InterPro" id="IPR009053">
    <property type="entry name" value="Prefoldin"/>
</dbReference>
<comment type="caution">
    <text evidence="4">The sequence shown here is derived from an EMBL/GenBank/DDBJ whole genome shotgun (WGS) entry which is preliminary data.</text>
</comment>
<dbReference type="EMBL" id="JANCYW010000010">
    <property type="protein sequence ID" value="KAK4536875.1"/>
    <property type="molecule type" value="Genomic_DNA"/>
</dbReference>
<proteinExistence type="inferred from homology"/>
<evidence type="ECO:0000256" key="1">
    <source>
        <dbReference type="ARBA" id="ARBA00008045"/>
    </source>
</evidence>
<dbReference type="InterPro" id="IPR002777">
    <property type="entry name" value="PFD_beta-like"/>
</dbReference>
<dbReference type="GO" id="GO:0044183">
    <property type="term" value="F:protein folding chaperone"/>
    <property type="evidence" value="ECO:0007669"/>
    <property type="project" value="TreeGrafter"/>
</dbReference>
<dbReference type="Proteomes" id="UP001301350">
    <property type="component" value="Unassembled WGS sequence"/>
</dbReference>
<sequence>MEDSGQRRLMESVAEAQMRATELGRRLVQIQLQLDAAKRDALTATLTQQELGRLDTERVAYRSVGRAFLLTDRPTLQRSLQTQTQQAEEAQRTLQGLEAQFQDKLAECQRELQQLASRLEQSAESEPISGE</sequence>
<evidence type="ECO:0000256" key="3">
    <source>
        <dbReference type="SAM" id="Coils"/>
    </source>
</evidence>
<dbReference type="AlphaFoldDB" id="A0AAV9IXP6"/>
<reference evidence="4 5" key="1">
    <citation type="submission" date="2022-07" db="EMBL/GenBank/DDBJ databases">
        <title>Genome-wide signatures of adaptation to extreme environments.</title>
        <authorList>
            <person name="Cho C.H."/>
            <person name="Yoon H.S."/>
        </authorList>
    </citation>
    <scope>NUCLEOTIDE SEQUENCE [LARGE SCALE GENOMIC DNA]</scope>
    <source>
        <strain evidence="4 5">DBV 063 E5</strain>
    </source>
</reference>
<feature type="coiled-coil region" evidence="3">
    <location>
        <begin position="80"/>
        <end position="125"/>
    </location>
</feature>
<comment type="similarity">
    <text evidence="1">Belongs to the prefoldin subunit beta family.</text>
</comment>
<dbReference type="SUPFAM" id="SSF46579">
    <property type="entry name" value="Prefoldin"/>
    <property type="match status" value="1"/>
</dbReference>
<name>A0AAV9IXP6_CYACA</name>
<evidence type="ECO:0000313" key="4">
    <source>
        <dbReference type="EMBL" id="KAK4536875.1"/>
    </source>
</evidence>
<dbReference type="PANTHER" id="PTHR20903">
    <property type="entry name" value="PREFOLDIN SUBUNIT 1-RELATED"/>
    <property type="match status" value="1"/>
</dbReference>
<keyword evidence="2" id="KW-0143">Chaperone</keyword>
<protein>
    <recommendedName>
        <fullName evidence="6">Prefoldin subunit beta</fullName>
    </recommendedName>
</protein>
<dbReference type="GO" id="GO:0051082">
    <property type="term" value="F:unfolded protein binding"/>
    <property type="evidence" value="ECO:0007669"/>
    <property type="project" value="InterPro"/>
</dbReference>
<dbReference type="GO" id="GO:0016272">
    <property type="term" value="C:prefoldin complex"/>
    <property type="evidence" value="ECO:0007669"/>
    <property type="project" value="InterPro"/>
</dbReference>
<dbReference type="PANTHER" id="PTHR20903:SF0">
    <property type="entry name" value="PREFOLDIN SUBUNIT 1"/>
    <property type="match status" value="1"/>
</dbReference>